<dbReference type="Pfam" id="PF00328">
    <property type="entry name" value="His_Phos_2"/>
    <property type="match status" value="1"/>
</dbReference>
<dbReference type="Proteomes" id="UP000198287">
    <property type="component" value="Unassembled WGS sequence"/>
</dbReference>
<reference evidence="8 9" key="1">
    <citation type="submission" date="2015-12" db="EMBL/GenBank/DDBJ databases">
        <title>The genome of Folsomia candida.</title>
        <authorList>
            <person name="Faddeeva A."/>
            <person name="Derks M.F."/>
            <person name="Anvar Y."/>
            <person name="Smit S."/>
            <person name="Van Straalen N."/>
            <person name="Roelofs D."/>
        </authorList>
    </citation>
    <scope>NUCLEOTIDE SEQUENCE [LARGE SCALE GENOMIC DNA]</scope>
    <source>
        <strain evidence="8 9">VU population</strain>
        <tissue evidence="8">Whole body</tissue>
    </source>
</reference>
<keyword evidence="7" id="KW-0812">Transmembrane</keyword>
<name>A0A226EJN8_FOLCA</name>
<evidence type="ECO:0000256" key="4">
    <source>
        <dbReference type="ARBA" id="ARBA00036311"/>
    </source>
</evidence>
<dbReference type="CDD" id="cd07061">
    <property type="entry name" value="HP_HAP_like"/>
    <property type="match status" value="1"/>
</dbReference>
<accession>A0A226EJN8</accession>
<keyword evidence="7" id="KW-1133">Transmembrane helix</keyword>
<dbReference type="PANTHER" id="PTHR11567">
    <property type="entry name" value="ACID PHOSPHATASE-RELATED"/>
    <property type="match status" value="1"/>
</dbReference>
<dbReference type="PROSITE" id="PS00616">
    <property type="entry name" value="HIS_ACID_PHOSPHAT_1"/>
    <property type="match status" value="1"/>
</dbReference>
<feature type="transmembrane region" description="Helical" evidence="7">
    <location>
        <begin position="142"/>
        <end position="162"/>
    </location>
</feature>
<evidence type="ECO:0000256" key="6">
    <source>
        <dbReference type="ARBA" id="ARBA00041499"/>
    </source>
</evidence>
<dbReference type="GO" id="GO:0003993">
    <property type="term" value="F:acid phosphatase activity"/>
    <property type="evidence" value="ECO:0007669"/>
    <property type="project" value="UniProtKB-EC"/>
</dbReference>
<keyword evidence="7" id="KW-0472">Membrane</keyword>
<dbReference type="AlphaFoldDB" id="A0A226EJN8"/>
<dbReference type="InterPro" id="IPR029033">
    <property type="entry name" value="His_PPase_superfam"/>
</dbReference>
<comment type="similarity">
    <text evidence="2">Belongs to the histidine acid phosphatase family.</text>
</comment>
<keyword evidence="3" id="KW-0378">Hydrolase</keyword>
<dbReference type="GO" id="GO:0050650">
    <property type="term" value="P:chondroitin sulfate proteoglycan biosynthetic process"/>
    <property type="evidence" value="ECO:0007669"/>
    <property type="project" value="TreeGrafter"/>
</dbReference>
<keyword evidence="9" id="KW-1185">Reference proteome</keyword>
<comment type="caution">
    <text evidence="8">The sequence shown here is derived from an EMBL/GenBank/DDBJ whole genome shotgun (WGS) entry which is preliminary data.</text>
</comment>
<dbReference type="InterPro" id="IPR000560">
    <property type="entry name" value="His_Pase_clade-2"/>
</dbReference>
<dbReference type="InterPro" id="IPR033379">
    <property type="entry name" value="Acid_Pase_AS"/>
</dbReference>
<organism evidence="8 9">
    <name type="scientific">Folsomia candida</name>
    <name type="common">Springtail</name>
    <dbReference type="NCBI Taxonomy" id="158441"/>
    <lineage>
        <taxon>Eukaryota</taxon>
        <taxon>Metazoa</taxon>
        <taxon>Ecdysozoa</taxon>
        <taxon>Arthropoda</taxon>
        <taxon>Hexapoda</taxon>
        <taxon>Collembola</taxon>
        <taxon>Entomobryomorpha</taxon>
        <taxon>Isotomoidea</taxon>
        <taxon>Isotomidae</taxon>
        <taxon>Proisotominae</taxon>
        <taxon>Folsomia</taxon>
    </lineage>
</organism>
<evidence type="ECO:0000256" key="5">
    <source>
        <dbReference type="ARBA" id="ARBA00040357"/>
    </source>
</evidence>
<protein>
    <recommendedName>
        <fullName evidence="5">2-phosphoxylose phosphatase 1</fullName>
    </recommendedName>
    <alternativeName>
        <fullName evidence="6">Acid phosphatase-like protein 2</fullName>
    </alternativeName>
</protein>
<proteinExistence type="inferred from homology"/>
<dbReference type="EMBL" id="LNIX01000003">
    <property type="protein sequence ID" value="OXA57852.1"/>
    <property type="molecule type" value="Genomic_DNA"/>
</dbReference>
<feature type="transmembrane region" description="Helical" evidence="7">
    <location>
        <begin position="81"/>
        <end position="101"/>
    </location>
</feature>
<comment type="catalytic activity">
    <reaction evidence="4">
        <text>3-O-[beta-D-GlcA-(1-&gt;3)-beta-D-Gal-(1-&gt;3)-beta-D-Gal-(1-&gt;4)-beta-D-2-O-P-Xyl]-L-seryl-[protein] + H2O = 3-O-(beta-D-GlcA-(1-&gt;3)-beta-D-Gal-(1-&gt;3)-beta-D-Gal-(1-&gt;4)-beta-D-Xyl)-L-seryl-[protein] + phosphate</text>
        <dbReference type="Rhea" id="RHEA:56512"/>
        <dbReference type="Rhea" id="RHEA-COMP:12573"/>
        <dbReference type="Rhea" id="RHEA-COMP:14559"/>
        <dbReference type="ChEBI" id="CHEBI:15377"/>
        <dbReference type="ChEBI" id="CHEBI:43474"/>
        <dbReference type="ChEBI" id="CHEBI:132093"/>
        <dbReference type="ChEBI" id="CHEBI:140495"/>
    </reaction>
</comment>
<feature type="transmembrane region" description="Helical" evidence="7">
    <location>
        <begin position="47"/>
        <end position="69"/>
    </location>
</feature>
<gene>
    <name evidence="8" type="ORF">Fcan01_07699</name>
</gene>
<evidence type="ECO:0000313" key="9">
    <source>
        <dbReference type="Proteomes" id="UP000198287"/>
    </source>
</evidence>
<evidence type="ECO:0000256" key="1">
    <source>
        <dbReference type="ARBA" id="ARBA00000032"/>
    </source>
</evidence>
<dbReference type="PROSITE" id="PS00778">
    <property type="entry name" value="HIS_ACID_PHOSPHAT_2"/>
    <property type="match status" value="1"/>
</dbReference>
<comment type="catalytic activity">
    <reaction evidence="1">
        <text>a phosphate monoester + H2O = an alcohol + phosphate</text>
        <dbReference type="Rhea" id="RHEA:15017"/>
        <dbReference type="ChEBI" id="CHEBI:15377"/>
        <dbReference type="ChEBI" id="CHEBI:30879"/>
        <dbReference type="ChEBI" id="CHEBI:43474"/>
        <dbReference type="ChEBI" id="CHEBI:67140"/>
        <dbReference type="EC" id="3.1.3.2"/>
    </reaction>
</comment>
<dbReference type="OrthoDB" id="10262962at2759"/>
<dbReference type="Gene3D" id="3.40.50.1240">
    <property type="entry name" value="Phosphoglycerate mutase-like"/>
    <property type="match status" value="1"/>
</dbReference>
<evidence type="ECO:0000256" key="2">
    <source>
        <dbReference type="ARBA" id="ARBA00005375"/>
    </source>
</evidence>
<dbReference type="GO" id="GO:0005794">
    <property type="term" value="C:Golgi apparatus"/>
    <property type="evidence" value="ECO:0007669"/>
    <property type="project" value="TreeGrafter"/>
</dbReference>
<sequence>MSKFEGFSSIQRKIINTFSYCPISLTTVEHLDKGGHFRLVSASWWRIMFYIAFNLNTLVKLIYLVLLVLGCFGPVNFLDKISALLWILICLELLQELIFWVNKYPIFEVLSNLWKVENKIFMRLGRPMILKQKCDKINYSTLLIHGGILIIGCVLLGAQFIYSPKYSVYTYAAFEHENDFLLAVFTCHEVFFMYNAWNGYLSIVILSSVNAVELSGILEGMTSYLLSQSVSLSCDIETALTQDLNQCIIGASNNNNKIEGNRKNITDLGAVCTNSSYYNVYDVIADYKKLMLASDLLNSWCSYRIIGIHTIGYSQFITDVFIMIQLAKLPNTDWSAVMWFGEDAMVCIFMIFRMFSLMARVAPASENFMRQATECLSVDALHRKRNKKVAKTMRLVALKLGPCPVRPSSVGSSVMMLMNYYLCVALWNLQPTKETAAPAPWTKRKCFCAALSEPCSEIYSFECSETQTVGFYWFLNRSGNEQLAAGLTQSYQDSGENNNGGQVKDISKTGLDDGGALFTVNKQVHPHENVSSTKLHEKAQQNSENIVRRLCNPIHAIKAKEENVQHPDFKLEGVIILLRHGDRGPLTHIGHRNVSHINCEAKSSAFEQLTKFATDTVKFPGYSQFIGPFHSFQKVPLSPFCSLGQLTQIGSAQLLTLGKLIRSIYKPSLVNVTSFNDHDISQPFKVVAYSTRYRRTFQSLFAFLYGLLGPRHLIQSTTIYESQSITFCFKHCSCKAVDRLKKVANKKFSPKNNVKAIMAELVSKLNSVLGTEKSKKTGNSLLDSLLVYPCHNIELPCHHNNHKDTKVQLLFKTIKNLSLYNHYHPPPNPTSSSSCITNSNLENLVELINQENKGLKQVPESRKYHLLNSYGLLKEIVNLALRMTTPPPPPQSSEAWRKHQQTPMFAPDSAFTSFTNSNNRNFVRGGGDGGSKPSRIVIFSGHDTTLQSISAALGILEGSQDIHLPPFGSRLIFEFYRRTQVDSNSPRKLYFRVVFNGVAVTHLVSFCRESENYGTTNSDTNKTAKKFSNLKNKLNNSSSFCPVENLVKYIHDTYFDSFDNATNFKDACKRL</sequence>
<evidence type="ECO:0000256" key="3">
    <source>
        <dbReference type="ARBA" id="ARBA00022801"/>
    </source>
</evidence>
<dbReference type="InterPro" id="IPR050645">
    <property type="entry name" value="Histidine_acid_phosphatase"/>
</dbReference>
<dbReference type="PANTHER" id="PTHR11567:SF110">
    <property type="entry name" value="2-PHOSPHOXYLOSE PHOSPHATASE 1"/>
    <property type="match status" value="1"/>
</dbReference>
<evidence type="ECO:0000313" key="8">
    <source>
        <dbReference type="EMBL" id="OXA57852.1"/>
    </source>
</evidence>
<dbReference type="SUPFAM" id="SSF53254">
    <property type="entry name" value="Phosphoglycerate mutase-like"/>
    <property type="match status" value="1"/>
</dbReference>
<evidence type="ECO:0000256" key="7">
    <source>
        <dbReference type="SAM" id="Phobius"/>
    </source>
</evidence>
<dbReference type="GO" id="GO:0006024">
    <property type="term" value="P:glycosaminoglycan biosynthetic process"/>
    <property type="evidence" value="ECO:0007669"/>
    <property type="project" value="TreeGrafter"/>
</dbReference>